<keyword evidence="2" id="KW-1185">Reference proteome</keyword>
<gene>
    <name evidence="1" type="ordered locus">Aboo_1196</name>
</gene>
<evidence type="ECO:0000313" key="1">
    <source>
        <dbReference type="EMBL" id="ADD09005.1"/>
    </source>
</evidence>
<accession>D3TA76</accession>
<dbReference type="HOGENOM" id="CLU_152992_0_0_2"/>
<protein>
    <submittedName>
        <fullName evidence="1">Uncharacterized protein</fullName>
    </submittedName>
</protein>
<dbReference type="RefSeq" id="WP_012997361.1">
    <property type="nucleotide sequence ID" value="NC_013926.1"/>
</dbReference>
<dbReference type="OrthoDB" id="229881at2157"/>
<dbReference type="Proteomes" id="UP000001400">
    <property type="component" value="Chromosome"/>
</dbReference>
<dbReference type="AlphaFoldDB" id="D3TA76"/>
<proteinExistence type="predicted"/>
<dbReference type="SUPFAM" id="SSF46785">
    <property type="entry name" value="Winged helix' DNA-binding domain"/>
    <property type="match status" value="1"/>
</dbReference>
<dbReference type="EMBL" id="CP001941">
    <property type="protein sequence ID" value="ADD09005.1"/>
    <property type="molecule type" value="Genomic_DNA"/>
</dbReference>
<dbReference type="InterPro" id="IPR036388">
    <property type="entry name" value="WH-like_DNA-bd_sf"/>
</dbReference>
<dbReference type="Gene3D" id="1.10.10.10">
    <property type="entry name" value="Winged helix-like DNA-binding domain superfamily/Winged helix DNA-binding domain"/>
    <property type="match status" value="1"/>
</dbReference>
<dbReference type="KEGG" id="abi:Aboo_1196"/>
<name>D3TA76_ACIB4</name>
<evidence type="ECO:0000313" key="2">
    <source>
        <dbReference type="Proteomes" id="UP000001400"/>
    </source>
</evidence>
<sequence>MLTKRIYDELELLSRHIRVLEVVMKKQPVGIIRMSQILGLEEHEVRRSLAVLENNGFIRPTPNGAVIEGNIKDDLLELAEQFGEIENIVKILRKKVLTLVV</sequence>
<reference evidence="1" key="1">
    <citation type="submission" date="2010-02" db="EMBL/GenBank/DDBJ databases">
        <title>Complete sequence of Aciduliprofundum boonei T469.</title>
        <authorList>
            <consortium name="US DOE Joint Genome Institute"/>
            <person name="Lucas S."/>
            <person name="Copeland A."/>
            <person name="Lapidus A."/>
            <person name="Cheng J.-F."/>
            <person name="Bruce D."/>
            <person name="Goodwin L."/>
            <person name="Pitluck S."/>
            <person name="Saunders E."/>
            <person name="Detter J.C."/>
            <person name="Han C."/>
            <person name="Tapia R."/>
            <person name="Land M."/>
            <person name="Hauser L."/>
            <person name="Kyrpides N."/>
            <person name="Mikhailova N."/>
            <person name="Flores G."/>
            <person name="Reysenbach A.-L."/>
            <person name="Woyke T."/>
        </authorList>
    </citation>
    <scope>NUCLEOTIDE SEQUENCE</scope>
    <source>
        <strain evidence="1">T469</strain>
    </source>
</reference>
<organism evidence="1 2">
    <name type="scientific">Aciduliprofundum boonei (strain DSM 19572 / T469)</name>
    <dbReference type="NCBI Taxonomy" id="439481"/>
    <lineage>
        <taxon>Archaea</taxon>
        <taxon>Methanobacteriati</taxon>
        <taxon>Thermoplasmatota</taxon>
        <taxon>DHVE2 group</taxon>
        <taxon>Candidatus Aciduliprofundum</taxon>
    </lineage>
</organism>
<dbReference type="InterPro" id="IPR036390">
    <property type="entry name" value="WH_DNA-bd_sf"/>
</dbReference>
<dbReference type="GeneID" id="8828156"/>